<dbReference type="InterPro" id="IPR001611">
    <property type="entry name" value="Leu-rich_rpt"/>
</dbReference>
<reference evidence="2" key="1">
    <citation type="submission" date="2023-08" db="EMBL/GenBank/DDBJ databases">
        <title>A de novo genome assembly of Solanum verrucosum Schlechtendal, a Mexican diploid species geographically isolated from the other diploid A-genome species in potato relatives.</title>
        <authorList>
            <person name="Hosaka K."/>
        </authorList>
    </citation>
    <scope>NUCLEOTIDE SEQUENCE</scope>
    <source>
        <tissue evidence="2">Young leaves</tissue>
    </source>
</reference>
<accession>A0AAF0TLU7</accession>
<keyword evidence="3" id="KW-1185">Reference proteome</keyword>
<dbReference type="InterPro" id="IPR032675">
    <property type="entry name" value="LRR_dom_sf"/>
</dbReference>
<dbReference type="Pfam" id="PF00560">
    <property type="entry name" value="LRR_1"/>
    <property type="match status" value="1"/>
</dbReference>
<dbReference type="Gene3D" id="3.80.10.10">
    <property type="entry name" value="Ribonuclease Inhibitor"/>
    <property type="match status" value="1"/>
</dbReference>
<dbReference type="AlphaFoldDB" id="A0AAF0TLU7"/>
<evidence type="ECO:0000256" key="1">
    <source>
        <dbReference type="ARBA" id="ARBA00022729"/>
    </source>
</evidence>
<dbReference type="SUPFAM" id="SSF52058">
    <property type="entry name" value="L domain-like"/>
    <property type="match status" value="1"/>
</dbReference>
<gene>
    <name evidence="2" type="ORF">MTR67_017766</name>
</gene>
<evidence type="ECO:0000313" key="3">
    <source>
        <dbReference type="Proteomes" id="UP001234989"/>
    </source>
</evidence>
<dbReference type="Proteomes" id="UP001234989">
    <property type="component" value="Chromosome 4"/>
</dbReference>
<dbReference type="PANTHER" id="PTHR48060:SF21">
    <property type="entry name" value="L DOMAIN-LIKE PROTEIN"/>
    <property type="match status" value="1"/>
</dbReference>
<sequence length="143" mass="15773">NLRSLEELYLSYNNLEGQVPTSLARLSKLRLPGLSLNSLSGEFPPPLYNLSSLELISFSFNNFSGNLRFDFGNYFPNLLILYLEKCQFIGSILSSLANASKLLELDFPINNFTGNIPEGSITCGICCFGVTNLDTVSMMALTL</sequence>
<name>A0AAF0TLU7_SOLVR</name>
<evidence type="ECO:0000313" key="2">
    <source>
        <dbReference type="EMBL" id="WMV24381.1"/>
    </source>
</evidence>
<dbReference type="EMBL" id="CP133615">
    <property type="protein sequence ID" value="WMV24381.1"/>
    <property type="molecule type" value="Genomic_DNA"/>
</dbReference>
<keyword evidence="1" id="KW-0732">Signal</keyword>
<dbReference type="PANTHER" id="PTHR48060">
    <property type="entry name" value="DNA DAMAGE-REPAIR/TOLERATION PROTEIN DRT100"/>
    <property type="match status" value="1"/>
</dbReference>
<protein>
    <submittedName>
        <fullName evidence="2">Uncharacterized protein</fullName>
    </submittedName>
</protein>
<feature type="non-terminal residue" evidence="2">
    <location>
        <position position="1"/>
    </location>
</feature>
<organism evidence="2 3">
    <name type="scientific">Solanum verrucosum</name>
    <dbReference type="NCBI Taxonomy" id="315347"/>
    <lineage>
        <taxon>Eukaryota</taxon>
        <taxon>Viridiplantae</taxon>
        <taxon>Streptophyta</taxon>
        <taxon>Embryophyta</taxon>
        <taxon>Tracheophyta</taxon>
        <taxon>Spermatophyta</taxon>
        <taxon>Magnoliopsida</taxon>
        <taxon>eudicotyledons</taxon>
        <taxon>Gunneridae</taxon>
        <taxon>Pentapetalae</taxon>
        <taxon>asterids</taxon>
        <taxon>lamiids</taxon>
        <taxon>Solanales</taxon>
        <taxon>Solanaceae</taxon>
        <taxon>Solanoideae</taxon>
        <taxon>Solaneae</taxon>
        <taxon>Solanum</taxon>
    </lineage>
</organism>
<proteinExistence type="predicted"/>
<dbReference type="InterPro" id="IPR053211">
    <property type="entry name" value="DNA_repair-toleration"/>
</dbReference>